<dbReference type="EMBL" id="JAHBMH010000061">
    <property type="protein sequence ID" value="KAK1935244.1"/>
    <property type="molecule type" value="Genomic_DNA"/>
</dbReference>
<evidence type="ECO:0000313" key="2">
    <source>
        <dbReference type="Proteomes" id="UP001195914"/>
    </source>
</evidence>
<gene>
    <name evidence="1" type="ORF">X943_003745</name>
</gene>
<proteinExistence type="predicted"/>
<sequence>MVCYMYYTDVFVGTDNIDNLKSALKAELGGFKDDSNALTQLVQGLCLFMGYPSCVCSLKANVDKSLQDISKKLIQDSKAVKSCLSSQLDLNCSCNSNDILCKCCVISCIKELPKQCKCVKNASTECKCQEPKGKCCKDFLSGLEACLSLLNLKTDMQDCKCNGKTCCKNGTCTKSCTVCPNSKTLKTPKDYTVTGLGLLRPSPIRLAERLNDFFGDSGRKGSSGCTCKCGTSGSPIKSCCCLACQDCSSQNCFCLPGSQCSCASKLQLPKTSQCPRKTFCLAIQNVKVPSDSSEMKCCESGKKCHCHLPPGSSSSSGQTCCVEQLTGSNGQNSHQSLKCLLRRLVKFFKDFESSQPNCSKLCCDLLCVLKMCESFRAFYDKRTATVCNTCKKGGARGGCDGKCCKGSNPKCPSGSSPCKDCSECRQICDSKKFYRELQKLQYSGPCGLDLYRLLKDLLNFCSNVMHPNQDFIRSTVLEAVNSCNNCKKSGTDSSGWSACDCSKSGSSCSACPKLLKDSKLMSILRHGYVSSYTYKFLSSFDTHINATSASWKYLCASGSKCCSNPSCSKCQDCSSSGSPCPDPSQCCPDCPQRKAAKIFLGMLPCLYYGLKILHARSKYGSGFAGWHDISVNSKGLPSSDLGRFLYAWGYDLRPLKTKKGSEFFPLLDSFSTLKVLESLSTLVTEKYFTSFSSRSPSQPNPPS</sequence>
<keyword evidence="2" id="KW-1185">Reference proteome</keyword>
<dbReference type="AlphaFoldDB" id="A0AAD9LH72"/>
<reference evidence="1" key="1">
    <citation type="journal article" date="2014" name="Nucleic Acids Res.">
        <title>The evolutionary dynamics of variant antigen genes in Babesia reveal a history of genomic innovation underlying host-parasite interaction.</title>
        <authorList>
            <person name="Jackson A.P."/>
            <person name="Otto T.D."/>
            <person name="Darby A."/>
            <person name="Ramaprasad A."/>
            <person name="Xia D."/>
            <person name="Echaide I.E."/>
            <person name="Farber M."/>
            <person name="Gahlot S."/>
            <person name="Gamble J."/>
            <person name="Gupta D."/>
            <person name="Gupta Y."/>
            <person name="Jackson L."/>
            <person name="Malandrin L."/>
            <person name="Malas T.B."/>
            <person name="Moussa E."/>
            <person name="Nair M."/>
            <person name="Reid A.J."/>
            <person name="Sanders M."/>
            <person name="Sharma J."/>
            <person name="Tracey A."/>
            <person name="Quail M.A."/>
            <person name="Weir W."/>
            <person name="Wastling J.M."/>
            <person name="Hall N."/>
            <person name="Willadsen P."/>
            <person name="Lingelbach K."/>
            <person name="Shiels B."/>
            <person name="Tait A."/>
            <person name="Berriman M."/>
            <person name="Allred D.R."/>
            <person name="Pain A."/>
        </authorList>
    </citation>
    <scope>NUCLEOTIDE SEQUENCE</scope>
    <source>
        <strain evidence="1">1802A</strain>
    </source>
</reference>
<evidence type="ECO:0000313" key="1">
    <source>
        <dbReference type="EMBL" id="KAK1935244.1"/>
    </source>
</evidence>
<organism evidence="1 2">
    <name type="scientific">Babesia divergens</name>
    <dbReference type="NCBI Taxonomy" id="32595"/>
    <lineage>
        <taxon>Eukaryota</taxon>
        <taxon>Sar</taxon>
        <taxon>Alveolata</taxon>
        <taxon>Apicomplexa</taxon>
        <taxon>Aconoidasida</taxon>
        <taxon>Piroplasmida</taxon>
        <taxon>Babesiidae</taxon>
        <taxon>Babesia</taxon>
    </lineage>
</organism>
<accession>A0AAD9LH72</accession>
<comment type="caution">
    <text evidence="1">The sequence shown here is derived from an EMBL/GenBank/DDBJ whole genome shotgun (WGS) entry which is preliminary data.</text>
</comment>
<feature type="non-terminal residue" evidence="1">
    <location>
        <position position="703"/>
    </location>
</feature>
<reference evidence="1" key="2">
    <citation type="submission" date="2021-05" db="EMBL/GenBank/DDBJ databases">
        <authorList>
            <person name="Pain A."/>
        </authorList>
    </citation>
    <scope>NUCLEOTIDE SEQUENCE</scope>
    <source>
        <strain evidence="1">1802A</strain>
    </source>
</reference>
<dbReference type="Proteomes" id="UP001195914">
    <property type="component" value="Unassembled WGS sequence"/>
</dbReference>
<name>A0AAD9LH72_BABDI</name>
<protein>
    <submittedName>
        <fullName evidence="1">Variant erythrocyte surface antigen-1, beta subunit</fullName>
    </submittedName>
</protein>